<evidence type="ECO:0000313" key="5">
    <source>
        <dbReference type="Proteomes" id="UP000029736"/>
    </source>
</evidence>
<proteinExistence type="predicted"/>
<comment type="caution">
    <text evidence="4">The sequence shown here is derived from an EMBL/GenBank/DDBJ whole genome shotgun (WGS) entry which is preliminary data.</text>
</comment>
<dbReference type="InterPro" id="IPR008928">
    <property type="entry name" value="6-hairpin_glycosidase_sf"/>
</dbReference>
<organism evidence="4 5">
    <name type="scientific">Phaeodactylibacter xiamenensis</name>
    <dbReference type="NCBI Taxonomy" id="1524460"/>
    <lineage>
        <taxon>Bacteria</taxon>
        <taxon>Pseudomonadati</taxon>
        <taxon>Bacteroidota</taxon>
        <taxon>Saprospiria</taxon>
        <taxon>Saprospirales</taxon>
        <taxon>Haliscomenobacteraceae</taxon>
        <taxon>Phaeodactylibacter</taxon>
    </lineage>
</organism>
<dbReference type="PANTHER" id="PTHR23403">
    <property type="entry name" value="TREHALASE"/>
    <property type="match status" value="1"/>
</dbReference>
<dbReference type="Gene3D" id="1.50.10.10">
    <property type="match status" value="1"/>
</dbReference>
<dbReference type="GO" id="GO:0004555">
    <property type="term" value="F:alpha,alpha-trehalase activity"/>
    <property type="evidence" value="ECO:0007669"/>
    <property type="project" value="InterPro"/>
</dbReference>
<keyword evidence="3" id="KW-0732">Signal</keyword>
<dbReference type="InterPro" id="IPR018232">
    <property type="entry name" value="Glyco_hydro_37_CS"/>
</dbReference>
<dbReference type="Proteomes" id="UP000029736">
    <property type="component" value="Unassembled WGS sequence"/>
</dbReference>
<dbReference type="EMBL" id="JPOS01000037">
    <property type="protein sequence ID" value="KGE87385.1"/>
    <property type="molecule type" value="Genomic_DNA"/>
</dbReference>
<sequence length="547" mass="61897">MKKSYLLAALSTLLALAACQTEDAQAGAEQNSAQPAAEAHPFLPPAERWGQLFVDVQMAKVFPDGKTFVDCTPKQPAEEILAAYEAMKEEPEFHLKAFVLEHFELPKDYASGFTSDPSRSPAAHINALWPVLTREPDNQSTMGSLIPLPNAYVVPGGRFGEIYYWDSYFTMLGLEVAGKTDMIRNMLDNFAYLIDTVGFIPNGNRDYFLTRSQPPFFAAMVDLLAQSELESTDQQAVYLRYLPQLEKEYAFWMNGEEQVSAENPAVKHVVRLPEGEILNRYWDEGDYPREEMHRDDIETAEKAEDRPAEQVYRDLRSACESGWDFSSRWFADPERLETVQTTQIIPVDLNALLYNLELILSKANALNGMTDRAALYEEKADQRRAAIQKYLWDEQESFYQDYNFVEKAFTGQRSLAAVYPLFFNIASPQQAAYVAGVLERDFLADGGLVSTLTHNGQQWDAPNGWAPLQWMSIKGLRNYGEDELAQRVRDNWVALNVKVYENTGKMVEKYNVEDMGLEAGGGEYPVQDGFGWTNGVLLRLLSETEGE</sequence>
<reference evidence="4 5" key="1">
    <citation type="journal article" date="2014" name="Int. J. Syst. Evol. Microbiol.">
        <title>Phaeodactylibacter xiamenensis gen. nov., sp. nov., a member of the family Saprospiraceae isolated from the marine alga Phaeodactylum tricornutum.</title>
        <authorList>
            <person name="Chen Z.Jr."/>
            <person name="Lei X."/>
            <person name="Lai Q."/>
            <person name="Li Y."/>
            <person name="Zhang B."/>
            <person name="Zhang J."/>
            <person name="Zhang H."/>
            <person name="Yang L."/>
            <person name="Zheng W."/>
            <person name="Tian Y."/>
            <person name="Yu Z."/>
            <person name="Xu H.Jr."/>
            <person name="Zheng T."/>
        </authorList>
    </citation>
    <scope>NUCLEOTIDE SEQUENCE [LARGE SCALE GENOMIC DNA]</scope>
    <source>
        <strain evidence="4 5">KD52</strain>
    </source>
</reference>
<dbReference type="SUPFAM" id="SSF48208">
    <property type="entry name" value="Six-hairpin glycosidases"/>
    <property type="match status" value="1"/>
</dbReference>
<dbReference type="NCBIfam" id="NF009773">
    <property type="entry name" value="PRK13270.1"/>
    <property type="match status" value="1"/>
</dbReference>
<evidence type="ECO:0000256" key="3">
    <source>
        <dbReference type="SAM" id="SignalP"/>
    </source>
</evidence>
<dbReference type="InterPro" id="IPR001661">
    <property type="entry name" value="Glyco_hydro_37"/>
</dbReference>
<feature type="chain" id="PRO_5001947641" evidence="3">
    <location>
        <begin position="18"/>
        <end position="547"/>
    </location>
</feature>
<dbReference type="NCBIfam" id="NF009774">
    <property type="entry name" value="PRK13271.1"/>
    <property type="match status" value="1"/>
</dbReference>
<dbReference type="PANTHER" id="PTHR23403:SF1">
    <property type="entry name" value="TREHALASE"/>
    <property type="match status" value="1"/>
</dbReference>
<keyword evidence="2" id="KW-0326">Glycosidase</keyword>
<keyword evidence="5" id="KW-1185">Reference proteome</keyword>
<protein>
    <submittedName>
        <fullName evidence="4">Trehalase</fullName>
    </submittedName>
</protein>
<evidence type="ECO:0000313" key="4">
    <source>
        <dbReference type="EMBL" id="KGE87385.1"/>
    </source>
</evidence>
<gene>
    <name evidence="4" type="ORF">IX84_15425</name>
</gene>
<dbReference type="AlphaFoldDB" id="A0A098S5K8"/>
<dbReference type="Pfam" id="PF01204">
    <property type="entry name" value="Trehalase"/>
    <property type="match status" value="1"/>
</dbReference>
<accession>A0A098S5K8</accession>
<dbReference type="PRINTS" id="PR00744">
    <property type="entry name" value="GLHYDRLASE37"/>
</dbReference>
<dbReference type="PROSITE" id="PS00927">
    <property type="entry name" value="TREHALASE_1"/>
    <property type="match status" value="1"/>
</dbReference>
<dbReference type="PROSITE" id="PS51257">
    <property type="entry name" value="PROKAR_LIPOPROTEIN"/>
    <property type="match status" value="1"/>
</dbReference>
<name>A0A098S5K8_9BACT</name>
<dbReference type="OrthoDB" id="106887at2"/>
<dbReference type="RefSeq" id="WP_044222291.1">
    <property type="nucleotide sequence ID" value="NZ_JBKAGJ010000036.1"/>
</dbReference>
<evidence type="ECO:0000256" key="1">
    <source>
        <dbReference type="ARBA" id="ARBA00022801"/>
    </source>
</evidence>
<dbReference type="InterPro" id="IPR012341">
    <property type="entry name" value="6hp_glycosidase-like_sf"/>
</dbReference>
<dbReference type="PROSITE" id="PS00928">
    <property type="entry name" value="TREHALASE_2"/>
    <property type="match status" value="1"/>
</dbReference>
<evidence type="ECO:0000256" key="2">
    <source>
        <dbReference type="ARBA" id="ARBA00023295"/>
    </source>
</evidence>
<dbReference type="GO" id="GO:0005993">
    <property type="term" value="P:trehalose catabolic process"/>
    <property type="evidence" value="ECO:0007669"/>
    <property type="project" value="TreeGrafter"/>
</dbReference>
<keyword evidence="1" id="KW-0378">Hydrolase</keyword>
<feature type="signal peptide" evidence="3">
    <location>
        <begin position="1"/>
        <end position="17"/>
    </location>
</feature>
<dbReference type="STRING" id="1524460.IX84_15425"/>